<feature type="region of interest" description="Disordered" evidence="2">
    <location>
        <begin position="366"/>
        <end position="389"/>
    </location>
</feature>
<feature type="region of interest" description="Disordered" evidence="2">
    <location>
        <begin position="223"/>
        <end position="264"/>
    </location>
</feature>
<evidence type="ECO:0000313" key="3">
    <source>
        <dbReference type="EnsemblMetazoa" id="PPA42501.1"/>
    </source>
</evidence>
<feature type="coiled-coil region" evidence="1">
    <location>
        <begin position="98"/>
        <end position="223"/>
    </location>
</feature>
<accession>A0A8R1Z2Q4</accession>
<feature type="region of interest" description="Disordered" evidence="2">
    <location>
        <begin position="1"/>
        <end position="50"/>
    </location>
</feature>
<feature type="compositionally biased region" description="Basic and acidic residues" evidence="2">
    <location>
        <begin position="251"/>
        <end position="264"/>
    </location>
</feature>
<keyword evidence="4" id="KW-1185">Reference proteome</keyword>
<organism evidence="3 4">
    <name type="scientific">Pristionchus pacificus</name>
    <name type="common">Parasitic nematode worm</name>
    <dbReference type="NCBI Taxonomy" id="54126"/>
    <lineage>
        <taxon>Eukaryota</taxon>
        <taxon>Metazoa</taxon>
        <taxon>Ecdysozoa</taxon>
        <taxon>Nematoda</taxon>
        <taxon>Chromadorea</taxon>
        <taxon>Rhabditida</taxon>
        <taxon>Rhabditina</taxon>
        <taxon>Diplogasteromorpha</taxon>
        <taxon>Diplogasteroidea</taxon>
        <taxon>Neodiplogasteridae</taxon>
        <taxon>Pristionchus</taxon>
    </lineage>
</organism>
<reference evidence="3" key="2">
    <citation type="submission" date="2022-06" db="UniProtKB">
        <authorList>
            <consortium name="EnsemblMetazoa"/>
        </authorList>
    </citation>
    <scope>IDENTIFICATION</scope>
    <source>
        <strain evidence="3">PS312</strain>
    </source>
</reference>
<gene>
    <name evidence="3" type="primary">WBGene00280870</name>
</gene>
<evidence type="ECO:0000256" key="2">
    <source>
        <dbReference type="SAM" id="MobiDB-lite"/>
    </source>
</evidence>
<dbReference type="Proteomes" id="UP000005239">
    <property type="component" value="Unassembled WGS sequence"/>
</dbReference>
<keyword evidence="1" id="KW-0175">Coiled coil</keyword>
<proteinExistence type="predicted"/>
<evidence type="ECO:0000313" key="4">
    <source>
        <dbReference type="Proteomes" id="UP000005239"/>
    </source>
</evidence>
<accession>A0A2A6BXL0</accession>
<dbReference type="AlphaFoldDB" id="A0A2A6BXL0"/>
<reference evidence="4" key="1">
    <citation type="journal article" date="2008" name="Nat. Genet.">
        <title>The Pristionchus pacificus genome provides a unique perspective on nematode lifestyle and parasitism.</title>
        <authorList>
            <person name="Dieterich C."/>
            <person name="Clifton S.W."/>
            <person name="Schuster L.N."/>
            <person name="Chinwalla A."/>
            <person name="Delehaunty K."/>
            <person name="Dinkelacker I."/>
            <person name="Fulton L."/>
            <person name="Fulton R."/>
            <person name="Godfrey J."/>
            <person name="Minx P."/>
            <person name="Mitreva M."/>
            <person name="Roeseler W."/>
            <person name="Tian H."/>
            <person name="Witte H."/>
            <person name="Yang S.P."/>
            <person name="Wilson R.K."/>
            <person name="Sommer R.J."/>
        </authorList>
    </citation>
    <scope>NUCLEOTIDE SEQUENCE [LARGE SCALE GENOMIC DNA]</scope>
    <source>
        <strain evidence="4">PS312</strain>
    </source>
</reference>
<feature type="compositionally biased region" description="Polar residues" evidence="2">
    <location>
        <begin position="233"/>
        <end position="250"/>
    </location>
</feature>
<dbReference type="EnsemblMetazoa" id="PPA42501.1">
    <property type="protein sequence ID" value="PPA42501.1"/>
    <property type="gene ID" value="WBGene00280870"/>
</dbReference>
<protein>
    <submittedName>
        <fullName evidence="3">Uncharacterized protein</fullName>
    </submittedName>
</protein>
<name>A0A2A6BXL0_PRIPA</name>
<sequence>MTPTGNRKRLTKKVDVIDLSDDDSDGKQPLAKRQSLLAPSPPAASPKEVELQEKVAKLEDMYKKAVIAAGHEKAARYAAEGLLDSKRGILENEKNEVEKEMGSRLAELSKQLDDARRRAEESYSREISISRENDSLKLERARELLMKDLLTKKVLELNGELDDTRRKMEEQICDKEVLSRENTALKEELDEANGISNRRQETIDKLKGELAAIKKQFEAATAQRELPTKGKLAQSNGQQPEQQNSSAKTNKTQDDSIRSTDQKDNSSIDLFEQGLLLSNQTISFYEARMKIMHKFKTTVIVSWPRIGSKLRQSCKTCETGKLQSPLNLVEHFLSKGHANEMKKSGGAVSLAAVDYWMKMIDEAARGCRRTQKKHRKQMKEKNRKRNTGH</sequence>
<feature type="compositionally biased region" description="Basic residues" evidence="2">
    <location>
        <begin position="1"/>
        <end position="11"/>
    </location>
</feature>
<evidence type="ECO:0000256" key="1">
    <source>
        <dbReference type="SAM" id="Coils"/>
    </source>
</evidence>